<organism evidence="4 5">
    <name type="scientific">Enterocloster bolteae</name>
    <dbReference type="NCBI Taxonomy" id="208479"/>
    <lineage>
        <taxon>Bacteria</taxon>
        <taxon>Bacillati</taxon>
        <taxon>Bacillota</taxon>
        <taxon>Clostridia</taxon>
        <taxon>Lachnospirales</taxon>
        <taxon>Lachnospiraceae</taxon>
        <taxon>Enterocloster</taxon>
    </lineage>
</organism>
<dbReference type="Pfam" id="PF26299">
    <property type="entry name" value="MurL_N"/>
    <property type="match status" value="1"/>
</dbReference>
<keyword evidence="1" id="KW-0131">Cell cycle</keyword>
<feature type="domain" description="MurL N-terminal" evidence="3">
    <location>
        <begin position="8"/>
        <end position="315"/>
    </location>
</feature>
<protein>
    <recommendedName>
        <fullName evidence="1">UDP-N-acetyl-alpha-D-muramoyl-L-alanyl-L-glutamate epimerase</fullName>
        <ecNumber evidence="1">5.1.1.23</ecNumber>
    </recommendedName>
    <alternativeName>
        <fullName evidence="1">UDP-MurNAc-L-Ala-L-Glu epimerase</fullName>
    </alternativeName>
</protein>
<dbReference type="InterPro" id="IPR058740">
    <property type="entry name" value="MurL_N"/>
</dbReference>
<comment type="similarity">
    <text evidence="1">Belongs to the MurL family.</text>
</comment>
<dbReference type="HAMAP" id="MF_02209">
    <property type="entry name" value="MurL"/>
    <property type="match status" value="1"/>
</dbReference>
<reference evidence="4 5" key="1">
    <citation type="submission" date="2018-08" db="EMBL/GenBank/DDBJ databases">
        <title>A genome reference for cultivated species of the human gut microbiota.</title>
        <authorList>
            <person name="Zou Y."/>
            <person name="Xue W."/>
            <person name="Luo G."/>
        </authorList>
    </citation>
    <scope>NUCLEOTIDE SEQUENCE [LARGE SCALE GENOMIC DNA]</scope>
    <source>
        <strain evidence="4 5">AF14-18</strain>
    </source>
</reference>
<accession>A0A412YXS9</accession>
<evidence type="ECO:0000313" key="4">
    <source>
        <dbReference type="EMBL" id="RGV72466.1"/>
    </source>
</evidence>
<keyword evidence="1" id="KW-0133">Cell shape</keyword>
<dbReference type="RefSeq" id="WP_118019485.1">
    <property type="nucleotide sequence ID" value="NZ_CAUHGS010000016.1"/>
</dbReference>
<keyword evidence="1" id="KW-0132">Cell division</keyword>
<evidence type="ECO:0000313" key="5">
    <source>
        <dbReference type="Proteomes" id="UP000284543"/>
    </source>
</evidence>
<dbReference type="GO" id="GO:0008360">
    <property type="term" value="P:regulation of cell shape"/>
    <property type="evidence" value="ECO:0007669"/>
    <property type="project" value="UniProtKB-KW"/>
</dbReference>
<evidence type="ECO:0000259" key="3">
    <source>
        <dbReference type="Pfam" id="PF26299"/>
    </source>
</evidence>
<dbReference type="UniPathway" id="UPA00219"/>
<dbReference type="GO" id="GO:0071555">
    <property type="term" value="P:cell wall organization"/>
    <property type="evidence" value="ECO:0007669"/>
    <property type="project" value="UniProtKB-KW"/>
</dbReference>
<keyword evidence="1" id="KW-0413">Isomerase</keyword>
<dbReference type="GO" id="GO:0005737">
    <property type="term" value="C:cytoplasm"/>
    <property type="evidence" value="ECO:0007669"/>
    <property type="project" value="UniProtKB-UniRule"/>
</dbReference>
<evidence type="ECO:0000256" key="1">
    <source>
        <dbReference type="HAMAP-Rule" id="MF_02209"/>
    </source>
</evidence>
<dbReference type="EC" id="5.1.1.23" evidence="1"/>
<comment type="pathway">
    <text evidence="1">Cell wall biogenesis; peptidoglycan biosynthesis.</text>
</comment>
<sequence length="484" mass="54929">MKQYLSLREQYPRFAYRGYELEENDSCLKITYRFETLGLSEFAPVWVFPKAEGDCRRWSEDRLMQDMIFSLGMVELVSYWKIACPPIVTVEAGWLNQDQIDWWKDLYFNGLGEFFYVNGIKEADPNHFMDIRCVGQHETQCVGQLKDPCTDQYKERHEDCGVETDGKGNGVLVPIGGGKDSAVTLELLRLAGRSVCAYIINPRGATIHTTEVAGLDAAHVISAKRTLDSNMLELNRQGYLNGHTPFSALVAFSGIIAARMHGLTMVALSNESSANESTVQGSTVNHQYSKSFKFEEDFHYYQTTYLKGSAYYFSMLRPLSEFQIARFFAGQKQYHGIFRSCNAGSKTDSWCGHCPKCLFVYLILSPFLKPQEVRDIFGRNMLDDWDMKETLDQLIGIEEEKPFECVGSRDEINTAIVLTIKGLEDAGEALPCLLSYYKTTDLYQTYRTRGDQYSSYYDGNNLVPDELAGLVRKCCTDGLQGEQT</sequence>
<comment type="caution">
    <text evidence="4">The sequence shown here is derived from an EMBL/GenBank/DDBJ whole genome shotgun (WGS) entry which is preliminary data.</text>
</comment>
<proteinExistence type="inferred from homology"/>
<dbReference type="GO" id="GO:0051301">
    <property type="term" value="P:cell division"/>
    <property type="evidence" value="ECO:0007669"/>
    <property type="project" value="UniProtKB-KW"/>
</dbReference>
<keyword evidence="1" id="KW-0573">Peptidoglycan synthesis</keyword>
<dbReference type="GO" id="GO:0016855">
    <property type="term" value="F:racemase and epimerase activity, acting on amino acids and derivatives"/>
    <property type="evidence" value="ECO:0007669"/>
    <property type="project" value="UniProtKB-UniRule"/>
</dbReference>
<comment type="function">
    <text evidence="1">Cell wall formation. Catalyzes epimerization of the terminal L-glutamate in UDP-N-acetyl-alpha-D-muramoyl-L-alanyl-L-glutamate.</text>
</comment>
<dbReference type="Pfam" id="PF26298">
    <property type="entry name" value="MurL_epimerase_C"/>
    <property type="match status" value="1"/>
</dbReference>
<gene>
    <name evidence="1" type="primary">murL</name>
    <name evidence="4" type="ORF">DWW02_24425</name>
</gene>
<dbReference type="GO" id="GO:0009252">
    <property type="term" value="P:peptidoglycan biosynthetic process"/>
    <property type="evidence" value="ECO:0007669"/>
    <property type="project" value="UniProtKB-UniRule"/>
</dbReference>
<keyword evidence="1" id="KW-0961">Cell wall biogenesis/degradation</keyword>
<feature type="domain" description="MurL C-terminal" evidence="2">
    <location>
        <begin position="338"/>
        <end position="419"/>
    </location>
</feature>
<evidence type="ECO:0000259" key="2">
    <source>
        <dbReference type="Pfam" id="PF26298"/>
    </source>
</evidence>
<name>A0A412YXS9_9FIRM</name>
<comment type="catalytic activity">
    <reaction evidence="1">
        <text>UDP-N-acetyl-alpha-D-muramoyl-L-alanyl-L-glutamate + ATP + H2O = UDP-N-acetyl-alpha-D-muramoyl-L-alanyl-D-glutamate + AMP + diphosphate + H(+)</text>
        <dbReference type="Rhea" id="RHEA:58812"/>
        <dbReference type="ChEBI" id="CHEBI:15377"/>
        <dbReference type="ChEBI" id="CHEBI:15378"/>
        <dbReference type="ChEBI" id="CHEBI:30616"/>
        <dbReference type="ChEBI" id="CHEBI:33019"/>
        <dbReference type="ChEBI" id="CHEBI:83900"/>
        <dbReference type="ChEBI" id="CHEBI:142725"/>
        <dbReference type="ChEBI" id="CHEBI:456215"/>
        <dbReference type="EC" id="5.1.1.23"/>
    </reaction>
</comment>
<dbReference type="EMBL" id="QRZM01000014">
    <property type="protein sequence ID" value="RGV72466.1"/>
    <property type="molecule type" value="Genomic_DNA"/>
</dbReference>
<dbReference type="InterPro" id="IPR058741">
    <property type="entry name" value="MurL_C"/>
</dbReference>
<dbReference type="InterPro" id="IPR043689">
    <property type="entry name" value="MurL"/>
</dbReference>
<dbReference type="Proteomes" id="UP000284543">
    <property type="component" value="Unassembled WGS sequence"/>
</dbReference>
<dbReference type="AlphaFoldDB" id="A0A412YXS9"/>